<protein>
    <recommendedName>
        <fullName evidence="3">LamG-like jellyroll fold domain-containing protein</fullName>
    </recommendedName>
</protein>
<dbReference type="InterPro" id="IPR013320">
    <property type="entry name" value="ConA-like_dom_sf"/>
</dbReference>
<keyword evidence="1" id="KW-0732">Signal</keyword>
<dbReference type="AlphaFoldDB" id="X1E4W7"/>
<feature type="domain" description="LamG-like jellyroll fold" evidence="3">
    <location>
        <begin position="16"/>
        <end position="149"/>
    </location>
</feature>
<comment type="caution">
    <text evidence="4">The sequence shown here is derived from an EMBL/GenBank/DDBJ whole genome shotgun (WGS) entry which is preliminary data.</text>
</comment>
<evidence type="ECO:0000256" key="1">
    <source>
        <dbReference type="ARBA" id="ARBA00022729"/>
    </source>
</evidence>
<feature type="non-terminal residue" evidence="4">
    <location>
        <position position="1"/>
    </location>
</feature>
<gene>
    <name evidence="4" type="ORF">S01H4_59915</name>
</gene>
<evidence type="ECO:0000256" key="2">
    <source>
        <dbReference type="ARBA" id="ARBA00023157"/>
    </source>
</evidence>
<dbReference type="Pfam" id="PF13385">
    <property type="entry name" value="Laminin_G_3"/>
    <property type="match status" value="1"/>
</dbReference>
<keyword evidence="2" id="KW-1015">Disulfide bond</keyword>
<name>X1E4W7_9ZZZZ</name>
<evidence type="ECO:0000313" key="4">
    <source>
        <dbReference type="EMBL" id="GAH12239.1"/>
    </source>
</evidence>
<dbReference type="SMART" id="SM00560">
    <property type="entry name" value="LamGL"/>
    <property type="match status" value="1"/>
</dbReference>
<evidence type="ECO:0000259" key="3">
    <source>
        <dbReference type="SMART" id="SM00560"/>
    </source>
</evidence>
<accession>X1E4W7</accession>
<proteinExistence type="predicted"/>
<dbReference type="Gene3D" id="2.60.120.200">
    <property type="match status" value="1"/>
</dbReference>
<dbReference type="SUPFAM" id="SSF49899">
    <property type="entry name" value="Concanavalin A-like lectins/glucanases"/>
    <property type="match status" value="1"/>
</dbReference>
<reference evidence="4" key="1">
    <citation type="journal article" date="2014" name="Front. Microbiol.">
        <title>High frequency of phylogenetically diverse reductive dehalogenase-homologous genes in deep subseafloor sedimentary metagenomes.</title>
        <authorList>
            <person name="Kawai M."/>
            <person name="Futagami T."/>
            <person name="Toyoda A."/>
            <person name="Takaki Y."/>
            <person name="Nishi S."/>
            <person name="Hori S."/>
            <person name="Arai W."/>
            <person name="Tsubouchi T."/>
            <person name="Morono Y."/>
            <person name="Uchiyama I."/>
            <person name="Ito T."/>
            <person name="Fujiyama A."/>
            <person name="Inagaki F."/>
            <person name="Takami H."/>
        </authorList>
    </citation>
    <scope>NUCLEOTIDE SEQUENCE</scope>
    <source>
        <strain evidence="4">Expedition CK06-06</strain>
    </source>
</reference>
<organism evidence="4">
    <name type="scientific">marine sediment metagenome</name>
    <dbReference type="NCBI Taxonomy" id="412755"/>
    <lineage>
        <taxon>unclassified sequences</taxon>
        <taxon>metagenomes</taxon>
        <taxon>ecological metagenomes</taxon>
    </lineage>
</organism>
<dbReference type="InterPro" id="IPR006558">
    <property type="entry name" value="LamG-like"/>
</dbReference>
<sequence length="165" mass="17855">DGVEDAVEVPSIGDYNEVSMAAWIKPAVDPTPTQFDQLYAHSAWAAGSLHWTINFGQMAPSTQGLGATATDPTVLALNQWTHVALVQSQEKIAIYRDGSLAAETANSDTGTIIVGDGHIGAWSNADVLERFFSGLIDEFRIYDRALSWAEIAWLAGVTEPFDKPF</sequence>
<dbReference type="EMBL" id="BART01035221">
    <property type="protein sequence ID" value="GAH12239.1"/>
    <property type="molecule type" value="Genomic_DNA"/>
</dbReference>